<sequence length="155" mass="17021">MGGFRGRAAIAAGIGLAIVSCCSGLRADETSATCAKEDFESVVETASGSLRDLNNQNRPVFQEKLRELKEKRNWTHDDFIVQARPFVKDEKTAVYDKTTDELLSAIASMGQEGAAAAAPDCALLLELRARMKMLVDTQSAKWNYMFEKLDAEIAK</sequence>
<gene>
    <name evidence="1" type="ORF">SAMN04488557_1560</name>
</gene>
<reference evidence="2" key="1">
    <citation type="submission" date="2016-10" db="EMBL/GenBank/DDBJ databases">
        <authorList>
            <person name="Varghese N."/>
            <person name="Submissions S."/>
        </authorList>
    </citation>
    <scope>NUCLEOTIDE SEQUENCE [LARGE SCALE GENOMIC DNA]</scope>
    <source>
        <strain evidence="2">DSM 1565</strain>
    </source>
</reference>
<dbReference type="PROSITE" id="PS51257">
    <property type="entry name" value="PROKAR_LIPOPROTEIN"/>
    <property type="match status" value="1"/>
</dbReference>
<dbReference type="RefSeq" id="WP_244531147.1">
    <property type="nucleotide sequence ID" value="NZ_FPCH01000002.1"/>
</dbReference>
<organism evidence="1 2">
    <name type="scientific">Hyphomicrobium facile</name>
    <dbReference type="NCBI Taxonomy" id="51670"/>
    <lineage>
        <taxon>Bacteria</taxon>
        <taxon>Pseudomonadati</taxon>
        <taxon>Pseudomonadota</taxon>
        <taxon>Alphaproteobacteria</taxon>
        <taxon>Hyphomicrobiales</taxon>
        <taxon>Hyphomicrobiaceae</taxon>
        <taxon>Hyphomicrobium</taxon>
    </lineage>
</organism>
<evidence type="ECO:0000313" key="1">
    <source>
        <dbReference type="EMBL" id="SFV32326.1"/>
    </source>
</evidence>
<proteinExistence type="predicted"/>
<dbReference type="AlphaFoldDB" id="A0A1I7NCP9"/>
<name>A0A1I7NCP9_9HYPH</name>
<dbReference type="Proteomes" id="UP000199423">
    <property type="component" value="Unassembled WGS sequence"/>
</dbReference>
<accession>A0A1I7NCP9</accession>
<keyword evidence="2" id="KW-1185">Reference proteome</keyword>
<evidence type="ECO:0000313" key="2">
    <source>
        <dbReference type="Proteomes" id="UP000199423"/>
    </source>
</evidence>
<dbReference type="EMBL" id="FPCH01000002">
    <property type="protein sequence ID" value="SFV32326.1"/>
    <property type="molecule type" value="Genomic_DNA"/>
</dbReference>
<protein>
    <submittedName>
        <fullName evidence="1">Uncharacterized protein</fullName>
    </submittedName>
</protein>